<dbReference type="InterPro" id="IPR029055">
    <property type="entry name" value="Ntn_hydrolases_N"/>
</dbReference>
<dbReference type="InterPro" id="IPR051786">
    <property type="entry name" value="ASN_synthetase/amidase"/>
</dbReference>
<feature type="binding site" evidence="6">
    <location>
        <position position="338"/>
    </location>
    <ligand>
        <name>ATP</name>
        <dbReference type="ChEBI" id="CHEBI:30616"/>
    </ligand>
</feature>
<dbReference type="CDD" id="cd01991">
    <property type="entry name" value="Asn_synthase_B_C"/>
    <property type="match status" value="1"/>
</dbReference>
<dbReference type="InterPro" id="IPR001962">
    <property type="entry name" value="Asn_synthase"/>
</dbReference>
<sequence length="739" mass="82663">MCGISACITLQPGQHFHTEALNGYASGTNGIAEAQTNCHSKTTQGLKEELGKSLEAISHRGPDAQGVWVSQDGFVGLGHCRLAINDLSPDGNQPIHSVDDTIHAAINGEIYDHGRIREECARGGYEFKGRSDSEVILALYRAHGAPGFLEHLRGEFAFVLYDEDAGRVILARDRFGIKPLLWTIVRQQDGRERLVVAPEAKAFLPLGWKPRWDVGAIVDGGWMQDGRSLFKGVKKVPPGHWMEISRDGVMQIHQYWDADYKDKTEVETRSVDEMVLGLRERLTEAIRLRLRADVPVGIYLSGGIDSSVIAGIVTHLVRDEGIKIGNKDATSRISCFTIEFPKESGFDESDIAERTAEHLGVQILKKQINEKELAANFGDCAYHCEHHHFDLNCVGKFALSTLPTENGVKVVLTGEGADEHFAGYPFFPPDLLREPDLSMPDSPLVANPGLRENLQRSTERDLKMLIPRAGVFEHGWDSTPAMRKVNDSILPPCILVWHPTMYLFAPWVRTHDRWADLDCRDVVVKSLKPAALQKIQNKWHPLHAAQYMYTKGPLSNILLSCLGDLTEMSHSIEARTPFLDHELTAYINGLPPSLKLAYTPDRIPPERHQGPWWEGIGAASQALTEKWVLREAAKPFILKELYERKKHAFTAPMVWPNDGPLHAMLRRTLSREKVEGLGFVDYGQVENALERGFGEKADVRAFRVLLFVAAWVVMSERFGIPKATAEDWDQKKTALEAVI</sequence>
<evidence type="ECO:0000256" key="4">
    <source>
        <dbReference type="ARBA" id="ARBA00022962"/>
    </source>
</evidence>
<dbReference type="GO" id="GO:0004066">
    <property type="term" value="F:asparagine synthase (glutamine-hydrolyzing) activity"/>
    <property type="evidence" value="ECO:0007669"/>
    <property type="project" value="InterPro"/>
</dbReference>
<dbReference type="InterPro" id="IPR014729">
    <property type="entry name" value="Rossmann-like_a/b/a_fold"/>
</dbReference>
<evidence type="ECO:0000256" key="5">
    <source>
        <dbReference type="PIRNR" id="PIRNR001589"/>
    </source>
</evidence>
<feature type="site" description="Important for beta-aspartyl-AMP intermediate formation" evidence="7">
    <location>
        <position position="415"/>
    </location>
</feature>
<dbReference type="Pfam" id="PF00733">
    <property type="entry name" value="Asn_synthase"/>
    <property type="match status" value="1"/>
</dbReference>
<keyword evidence="10" id="KW-1185">Reference proteome</keyword>
<dbReference type="Gene3D" id="3.60.20.10">
    <property type="entry name" value="Glutamine Phosphoribosylpyrophosphate, subunit 1, domain 1"/>
    <property type="match status" value="1"/>
</dbReference>
<dbReference type="PROSITE" id="PS51278">
    <property type="entry name" value="GATASE_TYPE_2"/>
    <property type="match status" value="1"/>
</dbReference>
<feature type="binding site" evidence="6">
    <location>
        <position position="132"/>
    </location>
    <ligand>
        <name>L-glutamine</name>
        <dbReference type="ChEBI" id="CHEBI:58359"/>
    </ligand>
</feature>
<dbReference type="InterPro" id="IPR006426">
    <property type="entry name" value="Asn_synth_AEB"/>
</dbReference>
<evidence type="ECO:0000313" key="10">
    <source>
        <dbReference type="Proteomes" id="UP000652219"/>
    </source>
</evidence>
<dbReference type="CDD" id="cd00712">
    <property type="entry name" value="AsnB"/>
    <property type="match status" value="1"/>
</dbReference>
<evidence type="ECO:0000256" key="1">
    <source>
        <dbReference type="ARBA" id="ARBA00005752"/>
    </source>
</evidence>
<dbReference type="GO" id="GO:0005829">
    <property type="term" value="C:cytosol"/>
    <property type="evidence" value="ECO:0007669"/>
    <property type="project" value="TreeGrafter"/>
</dbReference>
<dbReference type="PANTHER" id="PTHR43284">
    <property type="entry name" value="ASPARAGINE SYNTHETASE (GLUTAMINE-HYDROLYZING)"/>
    <property type="match status" value="1"/>
</dbReference>
<keyword evidence="2 5" id="KW-0547">Nucleotide-binding</keyword>
<organism evidence="9 10">
    <name type="scientific">Colletotrichum sojae</name>
    <dbReference type="NCBI Taxonomy" id="2175907"/>
    <lineage>
        <taxon>Eukaryota</taxon>
        <taxon>Fungi</taxon>
        <taxon>Dikarya</taxon>
        <taxon>Ascomycota</taxon>
        <taxon>Pezizomycotina</taxon>
        <taxon>Sordariomycetes</taxon>
        <taxon>Hypocreomycetidae</taxon>
        <taxon>Glomerellales</taxon>
        <taxon>Glomerellaceae</taxon>
        <taxon>Colletotrichum</taxon>
        <taxon>Colletotrichum orchidearum species complex</taxon>
    </lineage>
</organism>
<keyword evidence="4" id="KW-0315">Glutamine amidotransferase</keyword>
<protein>
    <submittedName>
        <fullName evidence="9">Asparagine synthase</fullName>
    </submittedName>
</protein>
<evidence type="ECO:0000256" key="7">
    <source>
        <dbReference type="PIRSR" id="PIRSR001589-3"/>
    </source>
</evidence>
<dbReference type="SUPFAM" id="SSF52402">
    <property type="entry name" value="Adenine nucleotide alpha hydrolases-like"/>
    <property type="match status" value="1"/>
</dbReference>
<dbReference type="PIRSF" id="PIRSF001589">
    <property type="entry name" value="Asn_synthetase_glu-h"/>
    <property type="match status" value="1"/>
</dbReference>
<dbReference type="InterPro" id="IPR017932">
    <property type="entry name" value="GATase_2_dom"/>
</dbReference>
<evidence type="ECO:0000256" key="3">
    <source>
        <dbReference type="ARBA" id="ARBA00022840"/>
    </source>
</evidence>
<gene>
    <name evidence="9" type="ORF">CSOJ01_12062</name>
</gene>
<proteinExistence type="inferred from homology"/>
<dbReference type="InterPro" id="IPR033738">
    <property type="entry name" value="AsnB_N"/>
</dbReference>
<name>A0A8H6MN12_9PEZI</name>
<dbReference type="Pfam" id="PF13522">
    <property type="entry name" value="GATase_6"/>
    <property type="match status" value="1"/>
</dbReference>
<dbReference type="Gene3D" id="3.40.50.620">
    <property type="entry name" value="HUPs"/>
    <property type="match status" value="2"/>
</dbReference>
<dbReference type="NCBIfam" id="TIGR01536">
    <property type="entry name" value="asn_synth_AEB"/>
    <property type="match status" value="1"/>
</dbReference>
<comment type="similarity">
    <text evidence="1">Belongs to the asparagine synthetase family.</text>
</comment>
<dbReference type="SUPFAM" id="SSF56235">
    <property type="entry name" value="N-terminal nucleophile aminohydrolases (Ntn hydrolases)"/>
    <property type="match status" value="1"/>
</dbReference>
<dbReference type="EMBL" id="WIGN01000298">
    <property type="protein sequence ID" value="KAF6801013.1"/>
    <property type="molecule type" value="Genomic_DNA"/>
</dbReference>
<dbReference type="PANTHER" id="PTHR43284:SF1">
    <property type="entry name" value="ASPARAGINE SYNTHETASE"/>
    <property type="match status" value="1"/>
</dbReference>
<evidence type="ECO:0000256" key="6">
    <source>
        <dbReference type="PIRSR" id="PIRSR001589-2"/>
    </source>
</evidence>
<dbReference type="GO" id="GO:0005524">
    <property type="term" value="F:ATP binding"/>
    <property type="evidence" value="ECO:0007669"/>
    <property type="project" value="UniProtKB-KW"/>
</dbReference>
<reference evidence="9 10" key="1">
    <citation type="journal article" date="2020" name="Phytopathology">
        <title>Genome Sequence Resources of Colletotrichum truncatum, C. plurivorum, C. musicola, and C. sojae: Four Species Pathogenic to Soybean (Glycine max).</title>
        <authorList>
            <person name="Rogerio F."/>
            <person name="Boufleur T.R."/>
            <person name="Ciampi-Guillardi M."/>
            <person name="Sukno S.A."/>
            <person name="Thon M.R."/>
            <person name="Massola Junior N.S."/>
            <person name="Baroncelli R."/>
        </authorList>
    </citation>
    <scope>NUCLEOTIDE SEQUENCE [LARGE SCALE GENOMIC DNA]</scope>
    <source>
        <strain evidence="9 10">LFN0009</strain>
    </source>
</reference>
<feature type="domain" description="Glutamine amidotransferase type-2" evidence="8">
    <location>
        <begin position="2"/>
        <end position="247"/>
    </location>
</feature>
<dbReference type="GO" id="GO:0006529">
    <property type="term" value="P:asparagine biosynthetic process"/>
    <property type="evidence" value="ECO:0007669"/>
    <property type="project" value="InterPro"/>
</dbReference>
<comment type="caution">
    <text evidence="9">The sequence shown here is derived from an EMBL/GenBank/DDBJ whole genome shotgun (WGS) entry which is preliminary data.</text>
</comment>
<evidence type="ECO:0000256" key="2">
    <source>
        <dbReference type="ARBA" id="ARBA00022741"/>
    </source>
</evidence>
<evidence type="ECO:0000259" key="8">
    <source>
        <dbReference type="PROSITE" id="PS51278"/>
    </source>
</evidence>
<dbReference type="Proteomes" id="UP000652219">
    <property type="component" value="Unassembled WGS sequence"/>
</dbReference>
<keyword evidence="3 5" id="KW-0067">ATP-binding</keyword>
<evidence type="ECO:0000313" key="9">
    <source>
        <dbReference type="EMBL" id="KAF6801013.1"/>
    </source>
</evidence>
<dbReference type="AlphaFoldDB" id="A0A8H6MN12"/>
<accession>A0A8H6MN12</accession>